<reference evidence="2 3" key="1">
    <citation type="submission" date="2018-06" db="EMBL/GenBank/DDBJ databases">
        <title>Draft genome sequence of hyperthermophilic methanogen Methanothermobacter tenebrarum sp. MCM-B 1447.</title>
        <authorList>
            <person name="Pore S.D."/>
            <person name="Dagar S."/>
            <person name="Dhakephalkar P.K."/>
        </authorList>
    </citation>
    <scope>NUCLEOTIDE SEQUENCE [LARGE SCALE GENOMIC DNA]</scope>
    <source>
        <strain evidence="2 3">MCM B 1447</strain>
    </source>
</reference>
<comment type="caution">
    <text evidence="2">The sequence shown here is derived from an EMBL/GenBank/DDBJ whole genome shotgun (WGS) entry which is preliminary data.</text>
</comment>
<keyword evidence="3" id="KW-1185">Reference proteome</keyword>
<gene>
    <name evidence="2" type="ORF">DPC56_04680</name>
</gene>
<dbReference type="InterPro" id="IPR018975">
    <property type="entry name" value="Pseudomurein-binding_repeat"/>
</dbReference>
<evidence type="ECO:0000259" key="1">
    <source>
        <dbReference type="SMART" id="SM00460"/>
    </source>
</evidence>
<sequence length="361" mass="39394">MVVFFPEKNQNIYILYPCDYVLIQKNNSPILIGYGGGKIKRKWIFPMLLLLGIALVLNVSDVSAATSNNSTTLDSQVTSQVSSQITYTPNEVNDAATKVKNFCDANHKLPNYVTIKNEQVTMPQFLYLLTTDVVQTSQGSAAAIPLKDVQAPLNSNGTTRGGTLTKKEYTNLALNIKSIVDSTGRAPGNVSTSIGQIKYETLIYIFSKIMDFQKTNKRLPNYVTVPSTISGNGGNGTTTFGNGQLNGLQGIEGLQILAKYINKNLNHQYGAATTAEGVERTGLGDCWGLSAWTAKVLHDNGYTVRIVQGASVEASNHRWVQVSINGKWINFDPSLVTRKYGSKPYYTTCASVSQIIATYYA</sequence>
<dbReference type="AlphaFoldDB" id="A0A328P9G5"/>
<dbReference type="Gene3D" id="3.10.620.30">
    <property type="match status" value="1"/>
</dbReference>
<organism evidence="2 3">
    <name type="scientific">Methanothermobacter tenebrarum</name>
    <dbReference type="NCBI Taxonomy" id="680118"/>
    <lineage>
        <taxon>Archaea</taxon>
        <taxon>Methanobacteriati</taxon>
        <taxon>Methanobacteriota</taxon>
        <taxon>Methanomada group</taxon>
        <taxon>Methanobacteria</taxon>
        <taxon>Methanobacteriales</taxon>
        <taxon>Methanobacteriaceae</taxon>
        <taxon>Methanothermobacter</taxon>
    </lineage>
</organism>
<protein>
    <recommendedName>
        <fullName evidence="1">Transglutaminase-like domain-containing protein</fullName>
    </recommendedName>
</protein>
<name>A0A328P9G5_9EURY</name>
<evidence type="ECO:0000313" key="3">
    <source>
        <dbReference type="Proteomes" id="UP000249782"/>
    </source>
</evidence>
<dbReference type="RefSeq" id="WP_112093906.1">
    <property type="nucleotide sequence ID" value="NZ_QLOE01000004.1"/>
</dbReference>
<dbReference type="EMBL" id="QLOE01000004">
    <property type="protein sequence ID" value="RAO79218.1"/>
    <property type="molecule type" value="Genomic_DNA"/>
</dbReference>
<proteinExistence type="predicted"/>
<dbReference type="InterPro" id="IPR002931">
    <property type="entry name" value="Transglutaminase-like"/>
</dbReference>
<evidence type="ECO:0000313" key="2">
    <source>
        <dbReference type="EMBL" id="RAO79218.1"/>
    </source>
</evidence>
<dbReference type="Pfam" id="PF09373">
    <property type="entry name" value="PMBR"/>
    <property type="match status" value="2"/>
</dbReference>
<dbReference type="Proteomes" id="UP000249782">
    <property type="component" value="Unassembled WGS sequence"/>
</dbReference>
<accession>A0A328P9G5</accession>
<dbReference type="SUPFAM" id="SSF54001">
    <property type="entry name" value="Cysteine proteinases"/>
    <property type="match status" value="1"/>
</dbReference>
<dbReference type="SMART" id="SM00460">
    <property type="entry name" value="TGc"/>
    <property type="match status" value="1"/>
</dbReference>
<dbReference type="InterPro" id="IPR038765">
    <property type="entry name" value="Papain-like_cys_pep_sf"/>
</dbReference>
<feature type="domain" description="Transglutaminase-like" evidence="1">
    <location>
        <begin position="278"/>
        <end position="335"/>
    </location>
</feature>
<dbReference type="OrthoDB" id="81791at2157"/>
<dbReference type="Pfam" id="PF01841">
    <property type="entry name" value="Transglut_core"/>
    <property type="match status" value="1"/>
</dbReference>